<dbReference type="EMBL" id="CP024785">
    <property type="protein sequence ID" value="AUB38105.1"/>
    <property type="molecule type" value="Genomic_DNA"/>
</dbReference>
<dbReference type="AlphaFoldDB" id="A0A2K8STJ3"/>
<dbReference type="SUPFAM" id="SSF53597">
    <property type="entry name" value="Dihydrofolate reductase-like"/>
    <property type="match status" value="1"/>
</dbReference>
<feature type="domain" description="Bacterial bifunctional deaminase-reductase C-terminal" evidence="1">
    <location>
        <begin position="3"/>
        <end position="167"/>
    </location>
</feature>
<dbReference type="Gene3D" id="3.40.430.10">
    <property type="entry name" value="Dihydrofolate Reductase, subunit A"/>
    <property type="match status" value="1"/>
</dbReference>
<organism evidence="2 3">
    <name type="scientific">Nostoc flagelliforme CCNUN1</name>
    <dbReference type="NCBI Taxonomy" id="2038116"/>
    <lineage>
        <taxon>Bacteria</taxon>
        <taxon>Bacillati</taxon>
        <taxon>Cyanobacteriota</taxon>
        <taxon>Cyanophyceae</taxon>
        <taxon>Nostocales</taxon>
        <taxon>Nostocaceae</taxon>
        <taxon>Nostoc</taxon>
    </lineage>
</organism>
<reference evidence="2 3" key="1">
    <citation type="submission" date="2017-11" db="EMBL/GenBank/DDBJ databases">
        <title>Complete genome of a free-living desiccation-tolerant cyanobacterium and its photosynthetic adaptation to extreme terrestrial habitat.</title>
        <authorList>
            <person name="Shang J."/>
        </authorList>
    </citation>
    <scope>NUCLEOTIDE SEQUENCE [LARGE SCALE GENOMIC DNA]</scope>
    <source>
        <strain evidence="2 3">CCNUN1</strain>
    </source>
</reference>
<evidence type="ECO:0000313" key="3">
    <source>
        <dbReference type="Proteomes" id="UP000232003"/>
    </source>
</evidence>
<protein>
    <submittedName>
        <fullName evidence="2">Dihydrofolate reductase</fullName>
    </submittedName>
</protein>
<dbReference type="InterPro" id="IPR050765">
    <property type="entry name" value="Riboflavin_Biosynth_HTPR"/>
</dbReference>
<dbReference type="Proteomes" id="UP000232003">
    <property type="component" value="Chromosome"/>
</dbReference>
<dbReference type="PANTHER" id="PTHR38011">
    <property type="entry name" value="DIHYDROFOLATE REDUCTASE FAMILY PROTEIN (AFU_ORTHOLOGUE AFUA_8G06820)"/>
    <property type="match status" value="1"/>
</dbReference>
<sequence length="177" mass="19830">MTKVTLYIAASLDGYIARSDGGIDWLSFLDTEGEDYGYTDFYESIDAIVLGSKTYEVGLGFNEWPYPEKKSFVFTQRPLQSNREDVTFVSDTVEPALANIEAQGYENIWLVGGGALINSFLQHSLIDEYIISTIPIILGGGIRLFAPPSPEEKLELINSKQYSTGLVQTHYRRKENV</sequence>
<dbReference type="InterPro" id="IPR024072">
    <property type="entry name" value="DHFR-like_dom_sf"/>
</dbReference>
<evidence type="ECO:0000313" key="2">
    <source>
        <dbReference type="EMBL" id="AUB38105.1"/>
    </source>
</evidence>
<dbReference type="Pfam" id="PF01872">
    <property type="entry name" value="RibD_C"/>
    <property type="match status" value="1"/>
</dbReference>
<keyword evidence="3" id="KW-1185">Reference proteome</keyword>
<dbReference type="GO" id="GO:0008703">
    <property type="term" value="F:5-amino-6-(5-phosphoribosylamino)uracil reductase activity"/>
    <property type="evidence" value="ECO:0007669"/>
    <property type="project" value="InterPro"/>
</dbReference>
<dbReference type="KEGG" id="nfl:COO91_04068"/>
<gene>
    <name evidence="2" type="ORF">COO91_04068</name>
</gene>
<accession>A0A2K8STJ3</accession>
<dbReference type="PANTHER" id="PTHR38011:SF11">
    <property type="entry name" value="2,5-DIAMINO-6-RIBOSYLAMINO-4(3H)-PYRIMIDINONE 5'-PHOSPHATE REDUCTASE"/>
    <property type="match status" value="1"/>
</dbReference>
<dbReference type="InterPro" id="IPR002734">
    <property type="entry name" value="RibDG_C"/>
</dbReference>
<evidence type="ECO:0000259" key="1">
    <source>
        <dbReference type="Pfam" id="PF01872"/>
    </source>
</evidence>
<dbReference type="OrthoDB" id="195113at2"/>
<dbReference type="GO" id="GO:0009231">
    <property type="term" value="P:riboflavin biosynthetic process"/>
    <property type="evidence" value="ECO:0007669"/>
    <property type="project" value="InterPro"/>
</dbReference>
<proteinExistence type="predicted"/>
<name>A0A2K8STJ3_9NOSO</name>
<dbReference type="RefSeq" id="WP_100899536.1">
    <property type="nucleotide sequence ID" value="NZ_CAWNNC010000001.1"/>
</dbReference>